<dbReference type="GO" id="GO:0005789">
    <property type="term" value="C:endoplasmic reticulum membrane"/>
    <property type="evidence" value="ECO:0007669"/>
    <property type="project" value="UniProtKB-SubCell"/>
</dbReference>
<name>A0A830HF48_9CHLO</name>
<comment type="pathway">
    <text evidence="2">Protein modification; protein glycosylation.</text>
</comment>
<feature type="transmembrane region" description="Helical" evidence="12">
    <location>
        <begin position="29"/>
        <end position="50"/>
    </location>
</feature>
<evidence type="ECO:0000256" key="11">
    <source>
        <dbReference type="SAM" id="MobiDB-lite"/>
    </source>
</evidence>
<dbReference type="GO" id="GO:0052925">
    <property type="term" value="F:dol-P-Man:Man(5)GlcNAc(2)-PP-Dol alpha-1,3-mannosyltransferase activity"/>
    <property type="evidence" value="ECO:0007669"/>
    <property type="project" value="UniProtKB-EC"/>
</dbReference>
<evidence type="ECO:0000256" key="4">
    <source>
        <dbReference type="ARBA" id="ARBA00022676"/>
    </source>
</evidence>
<feature type="transmembrane region" description="Helical" evidence="12">
    <location>
        <begin position="154"/>
        <end position="175"/>
    </location>
</feature>
<keyword evidence="8 12" id="KW-1133">Transmembrane helix</keyword>
<dbReference type="EMBL" id="BNJQ01000010">
    <property type="protein sequence ID" value="GHP05352.1"/>
    <property type="molecule type" value="Genomic_DNA"/>
</dbReference>
<evidence type="ECO:0000256" key="6">
    <source>
        <dbReference type="ARBA" id="ARBA00022692"/>
    </source>
</evidence>
<feature type="transmembrane region" description="Helical" evidence="12">
    <location>
        <begin position="221"/>
        <end position="242"/>
    </location>
</feature>
<evidence type="ECO:0000256" key="2">
    <source>
        <dbReference type="ARBA" id="ARBA00004922"/>
    </source>
</evidence>
<evidence type="ECO:0000256" key="7">
    <source>
        <dbReference type="ARBA" id="ARBA00022824"/>
    </source>
</evidence>
<comment type="catalytic activity">
    <reaction evidence="10">
        <text>an alpha-D-Man-(1-&gt;2)-alpha-D-Man-(1-&gt;2)-alpha-D-Man-(1-&gt;3)-[alpha-D-Man-(1-&gt;6)]-beta-D-Man-(1-&gt;4)-beta-D-GlcNAc-(1-&gt;4)-alpha-D-GlcNAc-diphospho-di-trans,poly-cis-dolichol + a di-trans,poly-cis-dolichyl beta-D-mannosyl phosphate = an alpha-D-Man-(1-&gt;2)-alpha-D-Man-(1-&gt;2)-alpha-D-Man-(1-&gt;3)-[alpha-D-Man-(1-&gt;3)-alpha-D-Man-(1-&gt;6)]-beta-D-Man-(1-&gt;4)-beta-D-GlcNAc-(1-&gt;4)-alpha-D-GlcNAc-diphospho-di-trans,poly-cis-dolichol + a di-trans,poly-cis-dolichyl phosphate + H(+)</text>
        <dbReference type="Rhea" id="RHEA:29527"/>
        <dbReference type="Rhea" id="RHEA-COMP:19498"/>
        <dbReference type="Rhea" id="RHEA-COMP:19501"/>
        <dbReference type="Rhea" id="RHEA-COMP:19516"/>
        <dbReference type="Rhea" id="RHEA-COMP:19517"/>
        <dbReference type="ChEBI" id="CHEBI:15378"/>
        <dbReference type="ChEBI" id="CHEBI:57683"/>
        <dbReference type="ChEBI" id="CHEBI:58211"/>
        <dbReference type="ChEBI" id="CHEBI:132515"/>
        <dbReference type="ChEBI" id="CHEBI:132516"/>
        <dbReference type="EC" id="2.4.1.258"/>
    </reaction>
    <physiologicalReaction direction="left-to-right" evidence="10">
        <dbReference type="Rhea" id="RHEA:29528"/>
    </physiologicalReaction>
</comment>
<protein>
    <recommendedName>
        <fullName evidence="3">dolichyl-P-Man:Man5GlcNAc2-PP-dolichol alpha-1,3-mannosyltransferase</fullName>
        <ecNumber evidence="3">2.4.1.258</ecNumber>
    </recommendedName>
</protein>
<organism evidence="13 14">
    <name type="scientific">Pycnococcus provasolii</name>
    <dbReference type="NCBI Taxonomy" id="41880"/>
    <lineage>
        <taxon>Eukaryota</taxon>
        <taxon>Viridiplantae</taxon>
        <taxon>Chlorophyta</taxon>
        <taxon>Pseudoscourfieldiophyceae</taxon>
        <taxon>Pseudoscourfieldiales</taxon>
        <taxon>Pycnococcaceae</taxon>
        <taxon>Pycnococcus</taxon>
    </lineage>
</organism>
<accession>A0A830HF48</accession>
<evidence type="ECO:0000256" key="8">
    <source>
        <dbReference type="ARBA" id="ARBA00022989"/>
    </source>
</evidence>
<feature type="transmembrane region" description="Helical" evidence="12">
    <location>
        <begin position="187"/>
        <end position="215"/>
    </location>
</feature>
<feature type="transmembrane region" description="Helical" evidence="12">
    <location>
        <begin position="278"/>
        <end position="297"/>
    </location>
</feature>
<keyword evidence="7" id="KW-0256">Endoplasmic reticulum</keyword>
<dbReference type="OrthoDB" id="20028at2759"/>
<evidence type="ECO:0000256" key="9">
    <source>
        <dbReference type="ARBA" id="ARBA00023136"/>
    </source>
</evidence>
<feature type="transmembrane region" description="Helical" evidence="12">
    <location>
        <begin position="114"/>
        <end position="134"/>
    </location>
</feature>
<keyword evidence="4" id="KW-0328">Glycosyltransferase</keyword>
<proteinExistence type="predicted"/>
<sequence length="469" mass="51002">MAPLLSLLTAVYARSTAPCATMRGGSNAFLLLLVVGLLVMDALLTALVIAKVPYTEIDWKAYMQEVGAYLDGERDYVNMKGDTGPLVYPAGFVYVYATLQRITGGGVVANAQPVFAAFYILYVALAAAITVRAGVAPPVALAMLCLSKRLHSIFVLRLFNDGVAMLPALLAIVLAQTRTSSTVARDVGVGALLSLGVSVKMNVLLMAPAAAVLWLQHPKGVWNALAGAAAVLTVQLAVGYEFLSTYPASYLRKAFEFGRVFLHVWTVNFKFVPEEIFVSKRFALSLLAVHLVVLLWFGHRRWCTQPGGLVRLLREQGFGRLLGGKGNASLAPKRENHAAHATTALLVANFVGVCFARSLHYQFYSWYAFSLPHLLYTARLFPWETSNPLRRETLPLVSHAARFAMWLAIEVIWNVYPSNATSSVLLNVLHGTLLLGLAAAHVGSGREARIDRDESATRKSARLASKKTS</sequence>
<keyword evidence="14" id="KW-1185">Reference proteome</keyword>
<reference evidence="13" key="1">
    <citation type="submission" date="2020-10" db="EMBL/GenBank/DDBJ databases">
        <title>Unveiling of a novel bifunctional photoreceptor, Dualchrome1, isolated from a cosmopolitan green alga.</title>
        <authorList>
            <person name="Suzuki S."/>
            <person name="Kawachi M."/>
        </authorList>
    </citation>
    <scope>NUCLEOTIDE SEQUENCE</scope>
    <source>
        <strain evidence="13">NIES 2893</strain>
    </source>
</reference>
<evidence type="ECO:0000256" key="3">
    <source>
        <dbReference type="ARBA" id="ARBA00011964"/>
    </source>
</evidence>
<evidence type="ECO:0000256" key="12">
    <source>
        <dbReference type="SAM" id="Phobius"/>
    </source>
</evidence>
<dbReference type="Proteomes" id="UP000660262">
    <property type="component" value="Unassembled WGS sequence"/>
</dbReference>
<comment type="subcellular location">
    <subcellularLocation>
        <location evidence="1">Endoplasmic reticulum membrane</location>
        <topology evidence="1">Multi-pass membrane protein</topology>
    </subcellularLocation>
</comment>
<evidence type="ECO:0000313" key="13">
    <source>
        <dbReference type="EMBL" id="GHP05352.1"/>
    </source>
</evidence>
<dbReference type="AlphaFoldDB" id="A0A830HF48"/>
<keyword evidence="6 12" id="KW-0812">Transmembrane</keyword>
<keyword evidence="9 12" id="KW-0472">Membrane</keyword>
<evidence type="ECO:0000256" key="1">
    <source>
        <dbReference type="ARBA" id="ARBA00004477"/>
    </source>
</evidence>
<keyword evidence="5" id="KW-0808">Transferase</keyword>
<dbReference type="EC" id="2.4.1.258" evidence="3"/>
<evidence type="ECO:0000256" key="5">
    <source>
        <dbReference type="ARBA" id="ARBA00022679"/>
    </source>
</evidence>
<comment type="caution">
    <text evidence="13">The sequence shown here is derived from an EMBL/GenBank/DDBJ whole genome shotgun (WGS) entry which is preliminary data.</text>
</comment>
<dbReference type="InterPro" id="IPR007873">
    <property type="entry name" value="Glycosyltransferase_ALG3"/>
</dbReference>
<dbReference type="PANTHER" id="PTHR12646:SF0">
    <property type="entry name" value="DOL-P-MAN:MAN(5)GLCNAC(2)-PP-DOL ALPHA-1,3-MANNOSYLTRANSFERASE"/>
    <property type="match status" value="1"/>
</dbReference>
<dbReference type="PANTHER" id="PTHR12646">
    <property type="entry name" value="NOT56 - RELATED"/>
    <property type="match status" value="1"/>
</dbReference>
<dbReference type="Pfam" id="PF05208">
    <property type="entry name" value="ALG3"/>
    <property type="match status" value="1"/>
</dbReference>
<feature type="region of interest" description="Disordered" evidence="11">
    <location>
        <begin position="450"/>
        <end position="469"/>
    </location>
</feature>
<evidence type="ECO:0000256" key="10">
    <source>
        <dbReference type="ARBA" id="ARBA00049506"/>
    </source>
</evidence>
<gene>
    <name evidence="13" type="ORF">PPROV_000410400</name>
</gene>
<evidence type="ECO:0000313" key="14">
    <source>
        <dbReference type="Proteomes" id="UP000660262"/>
    </source>
</evidence>
<feature type="compositionally biased region" description="Basic residues" evidence="11">
    <location>
        <begin position="459"/>
        <end position="469"/>
    </location>
</feature>